<evidence type="ECO:0000313" key="2">
    <source>
        <dbReference type="EMBL" id="PLA58092.1"/>
    </source>
</evidence>
<name>A0AAP8J2K4_LACRH</name>
<protein>
    <submittedName>
        <fullName evidence="2">Uncharacterized protein</fullName>
    </submittedName>
</protein>
<reference evidence="2 3" key="1">
    <citation type="submission" date="2017-12" db="EMBL/GenBank/DDBJ databases">
        <title>Phylogenetic diversity of female urinary microbiome.</title>
        <authorList>
            <person name="Thomas-White K."/>
            <person name="Wolfe A.J."/>
        </authorList>
    </citation>
    <scope>NUCLEOTIDE SEQUENCE [LARGE SCALE GENOMIC DNA]</scope>
    <source>
        <strain evidence="2 3">UMB0004</strain>
    </source>
</reference>
<dbReference type="AlphaFoldDB" id="A0AAP8J2K4"/>
<keyword evidence="1" id="KW-0472">Membrane</keyword>
<evidence type="ECO:0000256" key="1">
    <source>
        <dbReference type="SAM" id="Phobius"/>
    </source>
</evidence>
<organism evidence="2 3">
    <name type="scientific">Lacticaseibacillus rhamnosus</name>
    <name type="common">Lactobacillus rhamnosus</name>
    <dbReference type="NCBI Taxonomy" id="47715"/>
    <lineage>
        <taxon>Bacteria</taxon>
        <taxon>Bacillati</taxon>
        <taxon>Bacillota</taxon>
        <taxon>Bacilli</taxon>
        <taxon>Lactobacillales</taxon>
        <taxon>Lactobacillaceae</taxon>
        <taxon>Lacticaseibacillus</taxon>
    </lineage>
</organism>
<proteinExistence type="predicted"/>
<feature type="transmembrane region" description="Helical" evidence="1">
    <location>
        <begin position="34"/>
        <end position="51"/>
    </location>
</feature>
<accession>A0AAP8J2K4</accession>
<dbReference type="EMBL" id="PKJX01000001">
    <property type="protein sequence ID" value="PLA58092.1"/>
    <property type="molecule type" value="Genomic_DNA"/>
</dbReference>
<keyword evidence="1" id="KW-0812">Transmembrane</keyword>
<feature type="transmembrane region" description="Helical" evidence="1">
    <location>
        <begin position="63"/>
        <end position="81"/>
    </location>
</feature>
<sequence length="83" mass="9412">MLFLILDVLLIICGMVLLVSCYRFSEEEIREALNDWALNTFVFAPVLGWIGKKMNVRSPYRKAMFLLGLAMTVIFALNLIAGL</sequence>
<dbReference type="Proteomes" id="UP000234212">
    <property type="component" value="Unassembled WGS sequence"/>
</dbReference>
<evidence type="ECO:0000313" key="3">
    <source>
        <dbReference type="Proteomes" id="UP000234212"/>
    </source>
</evidence>
<comment type="caution">
    <text evidence="2">The sequence shown here is derived from an EMBL/GenBank/DDBJ whole genome shotgun (WGS) entry which is preliminary data.</text>
</comment>
<gene>
    <name evidence="2" type="ORF">CYJ91_00620</name>
</gene>
<keyword evidence="1" id="KW-1133">Transmembrane helix</keyword>